<dbReference type="GO" id="GO:0043015">
    <property type="term" value="F:gamma-tubulin binding"/>
    <property type="evidence" value="ECO:0007669"/>
    <property type="project" value="TreeGrafter"/>
</dbReference>
<accession>A0A4Z0AC23</accession>
<evidence type="ECO:0000256" key="3">
    <source>
        <dbReference type="SAM" id="MobiDB-lite"/>
    </source>
</evidence>
<evidence type="ECO:0000313" key="6">
    <source>
        <dbReference type="Proteomes" id="UP000298061"/>
    </source>
</evidence>
<dbReference type="GO" id="GO:0097431">
    <property type="term" value="C:mitotic spindle pole"/>
    <property type="evidence" value="ECO:0007669"/>
    <property type="project" value="TreeGrafter"/>
</dbReference>
<feature type="region of interest" description="Disordered" evidence="3">
    <location>
        <begin position="183"/>
        <end position="207"/>
    </location>
</feature>
<feature type="compositionally biased region" description="Basic and acidic residues" evidence="3">
    <location>
        <begin position="197"/>
        <end position="207"/>
    </location>
</feature>
<dbReference type="InterPro" id="IPR012943">
    <property type="entry name" value="Cnn_1N"/>
</dbReference>
<sequence length="207" mass="22723">MSAALNQRSDSSFQSHSNSHSILPQPDLSLGSLISTPAKSIRVPSSASRDGPLSTPSPPYFRRNADDARSTPVARRLGLSGHDEEDGDLGDDVLNTAQKDRKWDDAGEGSSTAAGRRKRSSANGKGVHLTLRDQEKHIDNLKKENFSIKLKVHFLEERLAQLAPDQIDAALKQNINLKIEVQQRGMDTGGQRRRRSRAENDASAKLH</sequence>
<dbReference type="PANTHER" id="PTHR46930">
    <property type="entry name" value="CDK5 REGULATORY SUBUNIT-ASSOCIATED PROTEIN 2"/>
    <property type="match status" value="1"/>
</dbReference>
<evidence type="ECO:0000259" key="4">
    <source>
        <dbReference type="Pfam" id="PF07989"/>
    </source>
</evidence>
<keyword evidence="6" id="KW-1185">Reference proteome</keyword>
<feature type="domain" description="Centrosomin N-terminal motif 1" evidence="4">
    <location>
        <begin position="130"/>
        <end position="201"/>
    </location>
</feature>
<gene>
    <name evidence="5" type="ORF">EWM64_g832</name>
</gene>
<dbReference type="GO" id="GO:0005737">
    <property type="term" value="C:cytoplasm"/>
    <property type="evidence" value="ECO:0007669"/>
    <property type="project" value="UniProtKB-SubCell"/>
</dbReference>
<proteinExistence type="predicted"/>
<reference evidence="5 6" key="1">
    <citation type="submission" date="2019-02" db="EMBL/GenBank/DDBJ databases">
        <title>Genome sequencing of the rare red list fungi Hericium alpestre (H. flagellum).</title>
        <authorList>
            <person name="Buettner E."/>
            <person name="Kellner H."/>
        </authorList>
    </citation>
    <scope>NUCLEOTIDE SEQUENCE [LARGE SCALE GENOMIC DNA]</scope>
    <source>
        <strain evidence="5 6">DSM 108284</strain>
    </source>
</reference>
<protein>
    <recommendedName>
        <fullName evidence="4">Centrosomin N-terminal motif 1 domain-containing protein</fullName>
    </recommendedName>
</protein>
<evidence type="ECO:0000256" key="2">
    <source>
        <dbReference type="ARBA" id="ARBA00022490"/>
    </source>
</evidence>
<feature type="region of interest" description="Disordered" evidence="3">
    <location>
        <begin position="1"/>
        <end position="126"/>
    </location>
</feature>
<dbReference type="GO" id="GO:0035371">
    <property type="term" value="C:microtubule plus-end"/>
    <property type="evidence" value="ECO:0007669"/>
    <property type="project" value="TreeGrafter"/>
</dbReference>
<dbReference type="GO" id="GO:0090266">
    <property type="term" value="P:regulation of mitotic cell cycle spindle assembly checkpoint"/>
    <property type="evidence" value="ECO:0007669"/>
    <property type="project" value="TreeGrafter"/>
</dbReference>
<dbReference type="GO" id="GO:0007059">
    <property type="term" value="P:chromosome segregation"/>
    <property type="evidence" value="ECO:0007669"/>
    <property type="project" value="TreeGrafter"/>
</dbReference>
<dbReference type="STRING" id="135208.A0A4Z0AC23"/>
<dbReference type="Proteomes" id="UP000298061">
    <property type="component" value="Unassembled WGS sequence"/>
</dbReference>
<feature type="compositionally biased region" description="Low complexity" evidence="3">
    <location>
        <begin position="1"/>
        <end position="21"/>
    </location>
</feature>
<comment type="subcellular location">
    <subcellularLocation>
        <location evidence="1">Cytoplasm</location>
    </subcellularLocation>
</comment>
<dbReference type="PANTHER" id="PTHR46930:SF1">
    <property type="entry name" value="CDK5 REGULATORY SUBUNIT-ASSOCIATED PROTEIN 2"/>
    <property type="match status" value="1"/>
</dbReference>
<dbReference type="InterPro" id="IPR042791">
    <property type="entry name" value="CDK5RAP2"/>
</dbReference>
<feature type="compositionally biased region" description="Polar residues" evidence="3">
    <location>
        <begin position="32"/>
        <end position="48"/>
    </location>
</feature>
<dbReference type="Pfam" id="PF07989">
    <property type="entry name" value="Cnn_1N"/>
    <property type="match status" value="1"/>
</dbReference>
<keyword evidence="2" id="KW-0963">Cytoplasm</keyword>
<dbReference type="EMBL" id="SFCI01000047">
    <property type="protein sequence ID" value="TFY83178.1"/>
    <property type="molecule type" value="Genomic_DNA"/>
</dbReference>
<name>A0A4Z0AC23_9AGAM</name>
<dbReference type="AlphaFoldDB" id="A0A4Z0AC23"/>
<dbReference type="GO" id="GO:0008017">
    <property type="term" value="F:microtubule binding"/>
    <property type="evidence" value="ECO:0007669"/>
    <property type="project" value="TreeGrafter"/>
</dbReference>
<dbReference type="GO" id="GO:0001578">
    <property type="term" value="P:microtubule bundle formation"/>
    <property type="evidence" value="ECO:0007669"/>
    <property type="project" value="TreeGrafter"/>
</dbReference>
<comment type="caution">
    <text evidence="5">The sequence shown here is derived from an EMBL/GenBank/DDBJ whole genome shotgun (WGS) entry which is preliminary data.</text>
</comment>
<dbReference type="GO" id="GO:0005815">
    <property type="term" value="C:microtubule organizing center"/>
    <property type="evidence" value="ECO:0007669"/>
    <property type="project" value="InterPro"/>
</dbReference>
<evidence type="ECO:0000313" key="5">
    <source>
        <dbReference type="EMBL" id="TFY83178.1"/>
    </source>
</evidence>
<dbReference type="GO" id="GO:0000132">
    <property type="term" value="P:establishment of mitotic spindle orientation"/>
    <property type="evidence" value="ECO:0007669"/>
    <property type="project" value="TreeGrafter"/>
</dbReference>
<evidence type="ECO:0000256" key="1">
    <source>
        <dbReference type="ARBA" id="ARBA00004496"/>
    </source>
</evidence>
<dbReference type="OrthoDB" id="10255000at2759"/>
<organism evidence="5 6">
    <name type="scientific">Hericium alpestre</name>
    <dbReference type="NCBI Taxonomy" id="135208"/>
    <lineage>
        <taxon>Eukaryota</taxon>
        <taxon>Fungi</taxon>
        <taxon>Dikarya</taxon>
        <taxon>Basidiomycota</taxon>
        <taxon>Agaricomycotina</taxon>
        <taxon>Agaricomycetes</taxon>
        <taxon>Russulales</taxon>
        <taxon>Hericiaceae</taxon>
        <taxon>Hericium</taxon>
    </lineage>
</organism>